<name>A0ABY8E9S3_9FIRM</name>
<dbReference type="InterPro" id="IPR052509">
    <property type="entry name" value="Metal_resp_DNA-bind_regulator"/>
</dbReference>
<dbReference type="InterPro" id="IPR005149">
    <property type="entry name" value="Tscrpt_reg_PadR_N"/>
</dbReference>
<protein>
    <submittedName>
        <fullName evidence="2">PadR family transcriptional regulator</fullName>
    </submittedName>
</protein>
<dbReference type="Gene3D" id="1.10.10.10">
    <property type="entry name" value="Winged helix-like DNA-binding domain superfamily/Winged helix DNA-binding domain"/>
    <property type="match status" value="1"/>
</dbReference>
<organism evidence="2 3">
    <name type="scientific">Tepidibacter hydrothermalis</name>
    <dbReference type="NCBI Taxonomy" id="3036126"/>
    <lineage>
        <taxon>Bacteria</taxon>
        <taxon>Bacillati</taxon>
        <taxon>Bacillota</taxon>
        <taxon>Clostridia</taxon>
        <taxon>Peptostreptococcales</taxon>
        <taxon>Peptostreptococcaceae</taxon>
        <taxon>Tepidibacter</taxon>
    </lineage>
</organism>
<sequence length="108" mass="12538">MKDKILRKLFLGFMQIHILHHAKVKPIYGTWMMEELQEHGYKLSPGTLYPMLNRMEKEGLLSKTEENVDGRIIKFYTTTKLGEEVLDEAKEKAGELFGEIKESGDHID</sequence>
<dbReference type="EMBL" id="CP120733">
    <property type="protein sequence ID" value="WFD09683.1"/>
    <property type="molecule type" value="Genomic_DNA"/>
</dbReference>
<evidence type="ECO:0000313" key="2">
    <source>
        <dbReference type="EMBL" id="WFD09683.1"/>
    </source>
</evidence>
<gene>
    <name evidence="2" type="ORF">P4S50_14995</name>
</gene>
<feature type="domain" description="Transcription regulator PadR N-terminal" evidence="1">
    <location>
        <begin position="18"/>
        <end position="87"/>
    </location>
</feature>
<proteinExistence type="predicted"/>
<dbReference type="InterPro" id="IPR036390">
    <property type="entry name" value="WH_DNA-bd_sf"/>
</dbReference>
<dbReference type="Pfam" id="PF03551">
    <property type="entry name" value="PadR"/>
    <property type="match status" value="1"/>
</dbReference>
<accession>A0ABY8E9S3</accession>
<dbReference type="RefSeq" id="WP_277731618.1">
    <property type="nucleotide sequence ID" value="NZ_CP120733.1"/>
</dbReference>
<evidence type="ECO:0000313" key="3">
    <source>
        <dbReference type="Proteomes" id="UP001222800"/>
    </source>
</evidence>
<keyword evidence="3" id="KW-1185">Reference proteome</keyword>
<dbReference type="PANTHER" id="PTHR33169">
    <property type="entry name" value="PADR-FAMILY TRANSCRIPTIONAL REGULATOR"/>
    <property type="match status" value="1"/>
</dbReference>
<dbReference type="SUPFAM" id="SSF46785">
    <property type="entry name" value="Winged helix' DNA-binding domain"/>
    <property type="match status" value="1"/>
</dbReference>
<dbReference type="PANTHER" id="PTHR33169:SF14">
    <property type="entry name" value="TRANSCRIPTIONAL REGULATOR RV3488"/>
    <property type="match status" value="1"/>
</dbReference>
<evidence type="ECO:0000259" key="1">
    <source>
        <dbReference type="Pfam" id="PF03551"/>
    </source>
</evidence>
<reference evidence="2 3" key="1">
    <citation type="submission" date="2023-03" db="EMBL/GenBank/DDBJ databases">
        <title>Complete genome sequence of Tepidibacter sp. SWIR-1, isolated from a deep-sea hydrothermal vent.</title>
        <authorList>
            <person name="Li X."/>
        </authorList>
    </citation>
    <scope>NUCLEOTIDE SEQUENCE [LARGE SCALE GENOMIC DNA]</scope>
    <source>
        <strain evidence="2 3">SWIR-1</strain>
    </source>
</reference>
<dbReference type="InterPro" id="IPR036388">
    <property type="entry name" value="WH-like_DNA-bd_sf"/>
</dbReference>
<dbReference type="Proteomes" id="UP001222800">
    <property type="component" value="Chromosome"/>
</dbReference>